<dbReference type="GO" id="GO:0005975">
    <property type="term" value="P:carbohydrate metabolic process"/>
    <property type="evidence" value="ECO:0007669"/>
    <property type="project" value="InterPro"/>
</dbReference>
<dbReference type="PROSITE" id="PS00710">
    <property type="entry name" value="PGM_PMM"/>
    <property type="match status" value="1"/>
</dbReference>
<feature type="domain" description="Alpha-D-phosphohexomutase alpha/beta/alpha" evidence="9">
    <location>
        <begin position="5"/>
        <end position="130"/>
    </location>
</feature>
<evidence type="ECO:0000259" key="8">
    <source>
        <dbReference type="Pfam" id="PF00408"/>
    </source>
</evidence>
<organism evidence="12 13">
    <name type="scientific">Nitratireductor aquibiodomus</name>
    <dbReference type="NCBI Taxonomy" id="204799"/>
    <lineage>
        <taxon>Bacteria</taxon>
        <taxon>Pseudomonadati</taxon>
        <taxon>Pseudomonadota</taxon>
        <taxon>Alphaproteobacteria</taxon>
        <taxon>Hyphomicrobiales</taxon>
        <taxon>Phyllobacteriaceae</taxon>
        <taxon>Nitratireductor</taxon>
    </lineage>
</organism>
<dbReference type="InterPro" id="IPR005841">
    <property type="entry name" value="Alpha-D-phosphohexomutase_SF"/>
</dbReference>
<evidence type="ECO:0000313" key="13">
    <source>
        <dbReference type="Proteomes" id="UP000199064"/>
    </source>
</evidence>
<dbReference type="InterPro" id="IPR005846">
    <property type="entry name" value="A-D-PHexomutase_a/b/a-III"/>
</dbReference>
<dbReference type="InterPro" id="IPR016066">
    <property type="entry name" value="A-D-PHexomutase_CS"/>
</dbReference>
<evidence type="ECO:0000259" key="10">
    <source>
        <dbReference type="Pfam" id="PF02879"/>
    </source>
</evidence>
<keyword evidence="6" id="KW-0413">Isomerase</keyword>
<name>A0A1H4N5G4_9HYPH</name>
<gene>
    <name evidence="12" type="ORF">SAMN05216452_3604</name>
</gene>
<proteinExistence type="inferred from homology"/>
<evidence type="ECO:0000313" key="12">
    <source>
        <dbReference type="EMBL" id="SEB89985.1"/>
    </source>
</evidence>
<evidence type="ECO:0000256" key="6">
    <source>
        <dbReference type="ARBA" id="ARBA00023235"/>
    </source>
</evidence>
<evidence type="ECO:0000259" key="11">
    <source>
        <dbReference type="Pfam" id="PF02880"/>
    </source>
</evidence>
<evidence type="ECO:0000256" key="3">
    <source>
        <dbReference type="ARBA" id="ARBA00022553"/>
    </source>
</evidence>
<evidence type="ECO:0000259" key="9">
    <source>
        <dbReference type="Pfam" id="PF02878"/>
    </source>
</evidence>
<dbReference type="PRINTS" id="PR00509">
    <property type="entry name" value="PGMPMM"/>
</dbReference>
<feature type="domain" description="Alpha-D-phosphohexomutase C-terminal" evidence="8">
    <location>
        <begin position="373"/>
        <end position="444"/>
    </location>
</feature>
<keyword evidence="3" id="KW-0597">Phosphoprotein</keyword>
<dbReference type="InterPro" id="IPR005845">
    <property type="entry name" value="A-D-PHexomutase_a/b/a-II"/>
</dbReference>
<feature type="domain" description="Alpha-D-phosphohexomutase alpha/beta/alpha" evidence="11">
    <location>
        <begin position="258"/>
        <end position="368"/>
    </location>
</feature>
<sequence>MGAPFKAYDVRGRIPAEINVPFAYRFSQALKQSLNPGTVVIGHDMRMDSPALAEALTQGLLDNGVDVRPVGRCGTEEVYFHTAASGADAGLMVTASHNPPDYNGIKMVLKGASAATPDNAFNAIEEIMRSDAVLQPVADYAARGALHDLCDRDAYIERLLNEVAGQDLKPMKIVCHAGNGCAGPIIDLLGKHLPFTFIKIDHEPDPRLPNGVPNPLLPEKREKASRAVIEHGADLAIAWDGDFDRCFLYDHKGRFVEGYYLVGMIAQSLLAKHPGGTILYDPRLTWNTIDMVKSAGGVAKPCRTGHAYFKKMMREENAIYGGEMSAHHYFRDFAYCDSGMLAWLNVIADLSASGTTLAERLEERIAAYPCSGEINFTVSDAAEVQKRISDHYMPKNPQIENQDGLGMVFDDWRFNLRASNTEPLLRLNVETRGDKALLQAKVDELRGMIEGAG</sequence>
<feature type="domain" description="Alpha-D-phosphohexomutase alpha/beta/alpha" evidence="10">
    <location>
        <begin position="153"/>
        <end position="253"/>
    </location>
</feature>
<comment type="similarity">
    <text evidence="2 7">Belongs to the phosphohexose mutase family.</text>
</comment>
<dbReference type="PANTHER" id="PTHR43771:SF1">
    <property type="entry name" value="PHOSPHOMANNOMUTASE"/>
    <property type="match status" value="1"/>
</dbReference>
<dbReference type="Pfam" id="PF00408">
    <property type="entry name" value="PGM_PMM_IV"/>
    <property type="match status" value="1"/>
</dbReference>
<dbReference type="Gene3D" id="3.40.120.10">
    <property type="entry name" value="Alpha-D-Glucose-1,6-Bisphosphate, subunit A, domain 3"/>
    <property type="match status" value="3"/>
</dbReference>
<keyword evidence="13" id="KW-1185">Reference proteome</keyword>
<evidence type="ECO:0000256" key="4">
    <source>
        <dbReference type="ARBA" id="ARBA00022723"/>
    </source>
</evidence>
<dbReference type="PANTHER" id="PTHR43771">
    <property type="entry name" value="PHOSPHOMANNOMUTASE"/>
    <property type="match status" value="1"/>
</dbReference>
<evidence type="ECO:0000256" key="7">
    <source>
        <dbReference type="RuleBase" id="RU004326"/>
    </source>
</evidence>
<dbReference type="GO" id="GO:0016868">
    <property type="term" value="F:intramolecular phosphotransferase activity"/>
    <property type="evidence" value="ECO:0007669"/>
    <property type="project" value="InterPro"/>
</dbReference>
<accession>A0A1H4N5G4</accession>
<dbReference type="Pfam" id="PF02878">
    <property type="entry name" value="PGM_PMM_I"/>
    <property type="match status" value="1"/>
</dbReference>
<keyword evidence="4 7" id="KW-0479">Metal-binding</keyword>
<dbReference type="InterPro" id="IPR016055">
    <property type="entry name" value="A-D-PHexomutase_a/b/a-I/II/III"/>
</dbReference>
<dbReference type="Pfam" id="PF02880">
    <property type="entry name" value="PGM_PMM_III"/>
    <property type="match status" value="1"/>
</dbReference>
<dbReference type="InterPro" id="IPR005843">
    <property type="entry name" value="A-D-PHexomutase_C"/>
</dbReference>
<evidence type="ECO:0000256" key="5">
    <source>
        <dbReference type="ARBA" id="ARBA00022842"/>
    </source>
</evidence>
<dbReference type="AlphaFoldDB" id="A0A1H4N5G4"/>
<evidence type="ECO:0000256" key="1">
    <source>
        <dbReference type="ARBA" id="ARBA00001946"/>
    </source>
</evidence>
<dbReference type="Gene3D" id="3.30.310.50">
    <property type="entry name" value="Alpha-D-phosphohexomutase, C-terminal domain"/>
    <property type="match status" value="1"/>
</dbReference>
<dbReference type="Proteomes" id="UP000199064">
    <property type="component" value="Unassembled WGS sequence"/>
</dbReference>
<dbReference type="RefSeq" id="WP_090329686.1">
    <property type="nucleotide sequence ID" value="NZ_FNSL01000001.1"/>
</dbReference>
<dbReference type="InterPro" id="IPR036900">
    <property type="entry name" value="A-D-PHexomutase_C_sf"/>
</dbReference>
<comment type="cofactor">
    <cofactor evidence="1">
        <name>Mg(2+)</name>
        <dbReference type="ChEBI" id="CHEBI:18420"/>
    </cofactor>
</comment>
<dbReference type="InterPro" id="IPR005844">
    <property type="entry name" value="A-D-PHexomutase_a/b/a-I"/>
</dbReference>
<dbReference type="GO" id="GO:0000287">
    <property type="term" value="F:magnesium ion binding"/>
    <property type="evidence" value="ECO:0007669"/>
    <property type="project" value="InterPro"/>
</dbReference>
<dbReference type="CDD" id="cd03089">
    <property type="entry name" value="PMM_PGM"/>
    <property type="match status" value="1"/>
</dbReference>
<dbReference type="EMBL" id="FNSL01000001">
    <property type="protein sequence ID" value="SEB89985.1"/>
    <property type="molecule type" value="Genomic_DNA"/>
</dbReference>
<keyword evidence="5 7" id="KW-0460">Magnesium</keyword>
<dbReference type="SUPFAM" id="SSF53738">
    <property type="entry name" value="Phosphoglucomutase, first 3 domains"/>
    <property type="match status" value="3"/>
</dbReference>
<dbReference type="Pfam" id="PF02879">
    <property type="entry name" value="PGM_PMM_II"/>
    <property type="match status" value="1"/>
</dbReference>
<evidence type="ECO:0000256" key="2">
    <source>
        <dbReference type="ARBA" id="ARBA00010231"/>
    </source>
</evidence>
<dbReference type="SUPFAM" id="SSF55957">
    <property type="entry name" value="Phosphoglucomutase, C-terminal domain"/>
    <property type="match status" value="1"/>
</dbReference>
<reference evidence="13" key="1">
    <citation type="submission" date="2016-10" db="EMBL/GenBank/DDBJ databases">
        <authorList>
            <person name="Varghese N."/>
            <person name="Submissions S."/>
        </authorList>
    </citation>
    <scope>NUCLEOTIDE SEQUENCE [LARGE SCALE GENOMIC DNA]</scope>
    <source>
        <strain evidence="13">ES.061</strain>
    </source>
</reference>
<protein>
    <submittedName>
        <fullName evidence="12">Phosphomannomutase</fullName>
    </submittedName>
</protein>